<feature type="transmembrane region" description="Helical" evidence="1">
    <location>
        <begin position="54"/>
        <end position="79"/>
    </location>
</feature>
<evidence type="ECO:0000256" key="1">
    <source>
        <dbReference type="SAM" id="Phobius"/>
    </source>
</evidence>
<dbReference type="AlphaFoldDB" id="A0A4U5M2G7"/>
<name>A0A4U5M2G7_STECR</name>
<feature type="transmembrane region" description="Helical" evidence="1">
    <location>
        <begin position="12"/>
        <end position="34"/>
    </location>
</feature>
<keyword evidence="1" id="KW-0812">Transmembrane</keyword>
<sequence>MISPSRIIPPRLFRPIFCAPAFPLCTPIERHLLLLHAMGVSTTLRITKEEALNFAWYVAPLWICLYILCTAVNGILLVVTIRLQS</sequence>
<evidence type="ECO:0000313" key="2">
    <source>
        <dbReference type="EMBL" id="TKR62919.1"/>
    </source>
</evidence>
<keyword evidence="1" id="KW-0472">Membrane</keyword>
<comment type="caution">
    <text evidence="2">The sequence shown here is derived from an EMBL/GenBank/DDBJ whole genome shotgun (WGS) entry which is preliminary data.</text>
</comment>
<evidence type="ECO:0000313" key="3">
    <source>
        <dbReference type="Proteomes" id="UP000298663"/>
    </source>
</evidence>
<keyword evidence="3" id="KW-1185">Reference proteome</keyword>
<keyword evidence="1" id="KW-1133">Transmembrane helix</keyword>
<proteinExistence type="predicted"/>
<gene>
    <name evidence="2" type="ORF">L596_026820</name>
</gene>
<protein>
    <submittedName>
        <fullName evidence="2">Uncharacterized protein</fullName>
    </submittedName>
</protein>
<organism evidence="2 3">
    <name type="scientific">Steinernema carpocapsae</name>
    <name type="common">Entomopathogenic nematode</name>
    <dbReference type="NCBI Taxonomy" id="34508"/>
    <lineage>
        <taxon>Eukaryota</taxon>
        <taxon>Metazoa</taxon>
        <taxon>Ecdysozoa</taxon>
        <taxon>Nematoda</taxon>
        <taxon>Chromadorea</taxon>
        <taxon>Rhabditida</taxon>
        <taxon>Tylenchina</taxon>
        <taxon>Panagrolaimomorpha</taxon>
        <taxon>Strongyloidoidea</taxon>
        <taxon>Steinernematidae</taxon>
        <taxon>Steinernema</taxon>
    </lineage>
</organism>
<reference evidence="2 3" key="1">
    <citation type="journal article" date="2015" name="Genome Biol.">
        <title>Comparative genomics of Steinernema reveals deeply conserved gene regulatory networks.</title>
        <authorList>
            <person name="Dillman A.R."/>
            <person name="Macchietto M."/>
            <person name="Porter C.F."/>
            <person name="Rogers A."/>
            <person name="Williams B."/>
            <person name="Antoshechkin I."/>
            <person name="Lee M.M."/>
            <person name="Goodwin Z."/>
            <person name="Lu X."/>
            <person name="Lewis E.E."/>
            <person name="Goodrich-Blair H."/>
            <person name="Stock S.P."/>
            <person name="Adams B.J."/>
            <person name="Sternberg P.W."/>
            <person name="Mortazavi A."/>
        </authorList>
    </citation>
    <scope>NUCLEOTIDE SEQUENCE [LARGE SCALE GENOMIC DNA]</scope>
    <source>
        <strain evidence="2 3">ALL</strain>
    </source>
</reference>
<dbReference type="Proteomes" id="UP000298663">
    <property type="component" value="Unassembled WGS sequence"/>
</dbReference>
<reference evidence="2 3" key="2">
    <citation type="journal article" date="2019" name="G3 (Bethesda)">
        <title>Hybrid Assembly of the Genome of the Entomopathogenic Nematode Steinernema carpocapsae Identifies the X-Chromosome.</title>
        <authorList>
            <person name="Serra L."/>
            <person name="Macchietto M."/>
            <person name="Macias-Munoz A."/>
            <person name="McGill C.J."/>
            <person name="Rodriguez I.M."/>
            <person name="Rodriguez B."/>
            <person name="Murad R."/>
            <person name="Mortazavi A."/>
        </authorList>
    </citation>
    <scope>NUCLEOTIDE SEQUENCE [LARGE SCALE GENOMIC DNA]</scope>
    <source>
        <strain evidence="2 3">ALL</strain>
    </source>
</reference>
<accession>A0A4U5M2G7</accession>
<dbReference type="EMBL" id="AZBU02000010">
    <property type="protein sequence ID" value="TKR62919.1"/>
    <property type="molecule type" value="Genomic_DNA"/>
</dbReference>